<dbReference type="AlphaFoldDB" id="A0A1L0DKJ9"/>
<proteinExistence type="predicted"/>
<gene>
    <name evidence="2" type="ORF">SAMEA4029009_CIC11G00000003748</name>
</gene>
<keyword evidence="1" id="KW-0812">Transmembrane</keyword>
<sequence length="421" mass="49010">MALGSMFPHNSKFKVHIVLVVVLLVWGVVIGGSIFYSRSTKVIEHHTIPSAFTDSKSELVDNISKEEDCSKRPYIVEPKAQFDVAKKIAFISRHVGTTADFRYMAYHLQLENVEFLDCKSWFGFRDTKEKYASLVKSGKRDEICSQYDAIFISDTLSDGWPFIMGEHKCKNVHFVVTNRFDYGVRDDEQKDFHDDVSRALNRKDGYNLKLVVNNLFEIPFMESRGVVVPEKDKSPLIRPFGFTTLAASKEEVNKEPCLLIGRVDQDKELMHLLVKKHTGHDCKVLVGQYGGPRTLSRYHSIVVHLPYQVSIMKMWENLNYGTLMAIPSPKFFTKICNENTCGQTEHVFETKKVFKDTWHEYVDFYLPGWEKCFVQFDSWDHLKDIIEKREYVNDINTCRDMMLDMRDENLKLWKKVFNGFQ</sequence>
<keyword evidence="1" id="KW-1133">Transmembrane helix</keyword>
<organism evidence="2 3">
    <name type="scientific">Sungouiella intermedia</name>
    <dbReference type="NCBI Taxonomy" id="45354"/>
    <lineage>
        <taxon>Eukaryota</taxon>
        <taxon>Fungi</taxon>
        <taxon>Dikarya</taxon>
        <taxon>Ascomycota</taxon>
        <taxon>Saccharomycotina</taxon>
        <taxon>Pichiomycetes</taxon>
        <taxon>Metschnikowiaceae</taxon>
        <taxon>Sungouiella</taxon>
    </lineage>
</organism>
<evidence type="ECO:0000313" key="2">
    <source>
        <dbReference type="EMBL" id="SGZ52934.1"/>
    </source>
</evidence>
<dbReference type="Proteomes" id="UP000182259">
    <property type="component" value="Chromosome III"/>
</dbReference>
<evidence type="ECO:0000313" key="3">
    <source>
        <dbReference type="Proteomes" id="UP000182259"/>
    </source>
</evidence>
<evidence type="ECO:0000256" key="1">
    <source>
        <dbReference type="SAM" id="Phobius"/>
    </source>
</evidence>
<reference evidence="2 3" key="1">
    <citation type="submission" date="2016-10" db="EMBL/GenBank/DDBJ databases">
        <authorList>
            <person name="de Groot N.N."/>
        </authorList>
    </citation>
    <scope>NUCLEOTIDE SEQUENCE [LARGE SCALE GENOMIC DNA]</scope>
    <source>
        <strain evidence="2 3">PYCC 4715</strain>
    </source>
</reference>
<dbReference type="EMBL" id="LT635766">
    <property type="protein sequence ID" value="SGZ52934.1"/>
    <property type="molecule type" value="Genomic_DNA"/>
</dbReference>
<keyword evidence="1" id="KW-0472">Membrane</keyword>
<protein>
    <submittedName>
        <fullName evidence="2">CIC11C00000003748</fullName>
    </submittedName>
</protein>
<name>A0A1L0DKJ9_9ASCO</name>
<feature type="transmembrane region" description="Helical" evidence="1">
    <location>
        <begin position="15"/>
        <end position="36"/>
    </location>
</feature>
<accession>A0A1L0DKJ9</accession>